<evidence type="ECO:0000259" key="10">
    <source>
        <dbReference type="Pfam" id="PF01618"/>
    </source>
</evidence>
<evidence type="ECO:0000256" key="4">
    <source>
        <dbReference type="ARBA" id="ARBA00022692"/>
    </source>
</evidence>
<dbReference type="Pfam" id="PF01618">
    <property type="entry name" value="MotA_ExbB"/>
    <property type="match status" value="1"/>
</dbReference>
<proteinExistence type="inferred from homology"/>
<sequence length="214" mass="23362">MPINREFLHAASIHLLYAGMVILTFVIVERLVFYFYLTARRARIAKALALAVAQDPAWPQPQFDKSAADVMTRAMSEYMDVQREGNAPRERVEDVSTALFLRVDRKINRGLWILDTIVTAAPLLGLLGTILGIMDTFNALSAGGISDPGAVSRGIGSALFATAIGIGTALYGLLGYNILHRFGESLSDEFKSFLLEATLSGQARRAEMRGQRAA</sequence>
<accession>A0A1N6J0M5</accession>
<feature type="transmembrane region" description="Helical" evidence="9">
    <location>
        <begin position="154"/>
        <end position="174"/>
    </location>
</feature>
<dbReference type="AlphaFoldDB" id="A0A1N6J0M5"/>
<keyword evidence="6 9" id="KW-1133">Transmembrane helix</keyword>
<keyword evidence="3" id="KW-1003">Cell membrane</keyword>
<keyword evidence="4 9" id="KW-0812">Transmembrane</keyword>
<evidence type="ECO:0000256" key="5">
    <source>
        <dbReference type="ARBA" id="ARBA00022927"/>
    </source>
</evidence>
<evidence type="ECO:0000256" key="8">
    <source>
        <dbReference type="RuleBase" id="RU004057"/>
    </source>
</evidence>
<evidence type="ECO:0000256" key="3">
    <source>
        <dbReference type="ARBA" id="ARBA00022475"/>
    </source>
</evidence>
<name>A0A1N6J0M5_9BURK</name>
<dbReference type="Proteomes" id="UP000185151">
    <property type="component" value="Unassembled WGS sequence"/>
</dbReference>
<dbReference type="GO" id="GO:0005886">
    <property type="term" value="C:plasma membrane"/>
    <property type="evidence" value="ECO:0007669"/>
    <property type="project" value="UniProtKB-SubCell"/>
</dbReference>
<comment type="subcellular location">
    <subcellularLocation>
        <location evidence="1">Cell membrane</location>
        <topology evidence="1">Multi-pass membrane protein</topology>
    </subcellularLocation>
    <subcellularLocation>
        <location evidence="8">Membrane</location>
        <topology evidence="8">Multi-pass membrane protein</topology>
    </subcellularLocation>
</comment>
<dbReference type="InterPro" id="IPR050790">
    <property type="entry name" value="ExbB/TolQ_transport"/>
</dbReference>
<protein>
    <submittedName>
        <fullName evidence="11">Outer membrane transport energization protein ExbB</fullName>
    </submittedName>
</protein>
<evidence type="ECO:0000313" key="11">
    <source>
        <dbReference type="EMBL" id="SIO37676.1"/>
    </source>
</evidence>
<dbReference type="InterPro" id="IPR002898">
    <property type="entry name" value="MotA_ExbB_proton_chnl"/>
</dbReference>
<keyword evidence="5 8" id="KW-0653">Protein transport</keyword>
<feature type="transmembrane region" description="Helical" evidence="9">
    <location>
        <begin position="15"/>
        <end position="37"/>
    </location>
</feature>
<dbReference type="PANTHER" id="PTHR30625:SF15">
    <property type="entry name" value="BIOPOLYMER TRANSPORT PROTEIN EXBB"/>
    <property type="match status" value="1"/>
</dbReference>
<reference evidence="11 12" key="1">
    <citation type="submission" date="2016-11" db="EMBL/GenBank/DDBJ databases">
        <authorList>
            <person name="Jaros S."/>
            <person name="Januszkiewicz K."/>
            <person name="Wedrychowicz H."/>
        </authorList>
    </citation>
    <scope>NUCLEOTIDE SEQUENCE [LARGE SCALE GENOMIC DNA]</scope>
    <source>
        <strain evidence="11 12">GAS95</strain>
    </source>
</reference>
<dbReference type="EMBL" id="FSRU01000001">
    <property type="protein sequence ID" value="SIO37676.1"/>
    <property type="molecule type" value="Genomic_DNA"/>
</dbReference>
<evidence type="ECO:0000256" key="6">
    <source>
        <dbReference type="ARBA" id="ARBA00022989"/>
    </source>
</evidence>
<gene>
    <name evidence="11" type="ORF">SAMN05444165_2663</name>
</gene>
<dbReference type="GO" id="GO:0017038">
    <property type="term" value="P:protein import"/>
    <property type="evidence" value="ECO:0007669"/>
    <property type="project" value="TreeGrafter"/>
</dbReference>
<feature type="domain" description="MotA/TolQ/ExbB proton channel" evidence="10">
    <location>
        <begin position="69"/>
        <end position="190"/>
    </location>
</feature>
<evidence type="ECO:0000256" key="9">
    <source>
        <dbReference type="SAM" id="Phobius"/>
    </source>
</evidence>
<evidence type="ECO:0000256" key="7">
    <source>
        <dbReference type="ARBA" id="ARBA00023136"/>
    </source>
</evidence>
<feature type="transmembrane region" description="Helical" evidence="9">
    <location>
        <begin position="111"/>
        <end position="134"/>
    </location>
</feature>
<keyword evidence="7 9" id="KW-0472">Membrane</keyword>
<keyword evidence="2 8" id="KW-0813">Transport</keyword>
<comment type="similarity">
    <text evidence="8">Belongs to the exbB/tolQ family.</text>
</comment>
<keyword evidence="12" id="KW-1185">Reference proteome</keyword>
<dbReference type="OrthoDB" id="4045at2"/>
<evidence type="ECO:0000256" key="2">
    <source>
        <dbReference type="ARBA" id="ARBA00022448"/>
    </source>
</evidence>
<dbReference type="PANTHER" id="PTHR30625">
    <property type="entry name" value="PROTEIN TOLQ"/>
    <property type="match status" value="1"/>
</dbReference>
<organism evidence="11 12">
    <name type="scientific">Paraburkholderia phenazinium</name>
    <dbReference type="NCBI Taxonomy" id="60549"/>
    <lineage>
        <taxon>Bacteria</taxon>
        <taxon>Pseudomonadati</taxon>
        <taxon>Pseudomonadota</taxon>
        <taxon>Betaproteobacteria</taxon>
        <taxon>Burkholderiales</taxon>
        <taxon>Burkholderiaceae</taxon>
        <taxon>Paraburkholderia</taxon>
    </lineage>
</organism>
<evidence type="ECO:0000256" key="1">
    <source>
        <dbReference type="ARBA" id="ARBA00004651"/>
    </source>
</evidence>
<evidence type="ECO:0000313" key="12">
    <source>
        <dbReference type="Proteomes" id="UP000185151"/>
    </source>
</evidence>
<dbReference type="RefSeq" id="WP_074296080.1">
    <property type="nucleotide sequence ID" value="NZ_FSRU01000001.1"/>
</dbReference>